<evidence type="ECO:0000259" key="1">
    <source>
        <dbReference type="Pfam" id="PF23500"/>
    </source>
</evidence>
<sequence length="778" mass="88824">KAMAAPQHDLTFNGCHLNDDGYRLFAGTVFRAAFGIETPVINEEIRAAVLEKNRQFFRRFRPVNTFYYTGGRNRSYGYLDFLPAMRNFDLMTANRDQRIWDLANGKQVTKKIDDSNILPLPQTTQSRGANQLLPPEDELEAFEIDPRFDVNLFATEKEFPDLACPIQMRWDARGRLWVSCSTTYPHVYPGNEPNDKLVIIEDTDGDGRADKSSVFADDLQIPLSFEFGNGGVYVSEEPHFIFIKDTDGDGKADTREKLLTGFGCEDSHHALHDFAWTPDGDLIFREGIFHHSQVETPYGPVRQQNSGWFRFEPKRHRLTAFGTHQSTNPWGVTFDDWGQHMASYPIYAQAFHSLDPAYPAQHPRPVGLRAYSGTCGQEFVDFPNWPEEMQGGFVKVRYKPTNRVEFHRWHESGFGYDEEYVSNLIFSRNLSFIPVDLRYGPDGAMYVCDWYNPVKGHAQYSLRDERRDRVSGRIFRIMPKGAKPQKMPQIDGAPIGQLLDILKRREYRYRYWAKRELRERDPAKAKAAIDSWVAKLDPTDPRHRHHQIEAVWTYRGIDATNTQLLGELLECDDHRARAAATHQFRYWHDQFDNGPALLRKLANDPSGLVRMEAAIAASYIGTPAALDALLDTIKHPNIGHLSYAIRTALGSHTIEPLWKGNADFTAEHPELAVFMTAFDLRQKMSPNKRYSAKDAQFDTQKNLKVVKISAVKERMLYDITRFEVVAGQPVRIDFTNPDATAHNIVIVMPGASEEVGLAANEMAKDPKEAQRGQFVPKS</sequence>
<gene>
    <name evidence="2" type="ORF">METZ01_LOCUS153579</name>
</gene>
<dbReference type="NCBIfam" id="TIGR02604">
    <property type="entry name" value="Piru_Ver_Nterm"/>
    <property type="match status" value="1"/>
</dbReference>
<dbReference type="PANTHER" id="PTHR33546:SF1">
    <property type="entry name" value="LARGE, MULTIFUNCTIONAL SECRETED PROTEIN"/>
    <property type="match status" value="1"/>
</dbReference>
<dbReference type="Pfam" id="PF13646">
    <property type="entry name" value="HEAT_2"/>
    <property type="match status" value="1"/>
</dbReference>
<dbReference type="SUPFAM" id="SSF63829">
    <property type="entry name" value="Calcium-dependent phosphotriesterase"/>
    <property type="match status" value="1"/>
</dbReference>
<organism evidence="2">
    <name type="scientific">marine metagenome</name>
    <dbReference type="NCBI Taxonomy" id="408172"/>
    <lineage>
        <taxon>unclassified sequences</taxon>
        <taxon>metagenomes</taxon>
        <taxon>ecological metagenomes</taxon>
    </lineage>
</organism>
<proteinExistence type="predicted"/>
<dbReference type="InterPro" id="IPR011989">
    <property type="entry name" value="ARM-like"/>
</dbReference>
<dbReference type="Pfam" id="PF23500">
    <property type="entry name" value="DUF7133"/>
    <property type="match status" value="1"/>
</dbReference>
<dbReference type="AlphaFoldDB" id="A0A382AGL2"/>
<dbReference type="Gene3D" id="1.25.10.10">
    <property type="entry name" value="Leucine-rich Repeat Variant"/>
    <property type="match status" value="1"/>
</dbReference>
<dbReference type="SUPFAM" id="SSF48371">
    <property type="entry name" value="ARM repeat"/>
    <property type="match status" value="1"/>
</dbReference>
<dbReference type="PANTHER" id="PTHR33546">
    <property type="entry name" value="LARGE, MULTIFUNCTIONAL SECRETED PROTEIN-RELATED"/>
    <property type="match status" value="1"/>
</dbReference>
<dbReference type="InterPro" id="IPR016024">
    <property type="entry name" value="ARM-type_fold"/>
</dbReference>
<dbReference type="InterPro" id="IPR055557">
    <property type="entry name" value="DUF7133"/>
</dbReference>
<evidence type="ECO:0000313" key="2">
    <source>
        <dbReference type="EMBL" id="SVB00725.1"/>
    </source>
</evidence>
<feature type="domain" description="DUF7133" evidence="1">
    <location>
        <begin position="135"/>
        <end position="480"/>
    </location>
</feature>
<reference evidence="2" key="1">
    <citation type="submission" date="2018-05" db="EMBL/GenBank/DDBJ databases">
        <authorList>
            <person name="Lanie J.A."/>
            <person name="Ng W.-L."/>
            <person name="Kazmierczak K.M."/>
            <person name="Andrzejewski T.M."/>
            <person name="Davidsen T.M."/>
            <person name="Wayne K.J."/>
            <person name="Tettelin H."/>
            <person name="Glass J.I."/>
            <person name="Rusch D."/>
            <person name="Podicherti R."/>
            <person name="Tsui H.-C.T."/>
            <person name="Winkler M.E."/>
        </authorList>
    </citation>
    <scope>NUCLEOTIDE SEQUENCE</scope>
</reference>
<dbReference type="InterPro" id="IPR008972">
    <property type="entry name" value="Cupredoxin"/>
</dbReference>
<name>A0A382AGL2_9ZZZZ</name>
<dbReference type="Gene3D" id="2.120.10.30">
    <property type="entry name" value="TolB, C-terminal domain"/>
    <property type="match status" value="1"/>
</dbReference>
<dbReference type="EMBL" id="UINC01025336">
    <property type="protein sequence ID" value="SVB00725.1"/>
    <property type="molecule type" value="Genomic_DNA"/>
</dbReference>
<feature type="non-terminal residue" evidence="2">
    <location>
        <position position="778"/>
    </location>
</feature>
<dbReference type="InterPro" id="IPR013428">
    <property type="entry name" value="Membrane-bound_put_N"/>
</dbReference>
<dbReference type="InterPro" id="IPR011042">
    <property type="entry name" value="6-blade_b-propeller_TolB-like"/>
</dbReference>
<dbReference type="SUPFAM" id="SSF49503">
    <property type="entry name" value="Cupredoxins"/>
    <property type="match status" value="1"/>
</dbReference>
<dbReference type="Gene3D" id="2.60.40.420">
    <property type="entry name" value="Cupredoxins - blue copper proteins"/>
    <property type="match status" value="1"/>
</dbReference>
<feature type="non-terminal residue" evidence="2">
    <location>
        <position position="1"/>
    </location>
</feature>
<accession>A0A382AGL2</accession>
<protein>
    <recommendedName>
        <fullName evidence="1">DUF7133 domain-containing protein</fullName>
    </recommendedName>
</protein>